<dbReference type="InterPro" id="IPR004509">
    <property type="entry name" value="Competence_ComEA_HhH"/>
</dbReference>
<accession>A0ABS8HUX1</accession>
<evidence type="ECO:0000256" key="1">
    <source>
        <dbReference type="SAM" id="Phobius"/>
    </source>
</evidence>
<keyword evidence="1" id="KW-0812">Transmembrane</keyword>
<dbReference type="InterPro" id="IPR051675">
    <property type="entry name" value="Endo/Exo/Phosphatase_dom_1"/>
</dbReference>
<dbReference type="PANTHER" id="PTHR21180:SF32">
    <property type="entry name" value="ENDONUCLEASE_EXONUCLEASE_PHOSPHATASE FAMILY DOMAIN-CONTAINING PROTEIN 1"/>
    <property type="match status" value="1"/>
</dbReference>
<dbReference type="SUPFAM" id="SSF47781">
    <property type="entry name" value="RuvA domain 2-like"/>
    <property type="match status" value="1"/>
</dbReference>
<gene>
    <name evidence="3" type="ORF">LMF89_13765</name>
</gene>
<organism evidence="3 4">
    <name type="scientific">Pelosinus baikalensis</name>
    <dbReference type="NCBI Taxonomy" id="2892015"/>
    <lineage>
        <taxon>Bacteria</taxon>
        <taxon>Bacillati</taxon>
        <taxon>Bacillota</taxon>
        <taxon>Negativicutes</taxon>
        <taxon>Selenomonadales</taxon>
        <taxon>Sporomusaceae</taxon>
        <taxon>Pelosinus</taxon>
    </lineage>
</organism>
<dbReference type="Proteomes" id="UP001165492">
    <property type="component" value="Unassembled WGS sequence"/>
</dbReference>
<keyword evidence="1" id="KW-1133">Transmembrane helix</keyword>
<name>A0ABS8HUX1_9FIRM</name>
<proteinExistence type="predicted"/>
<dbReference type="InterPro" id="IPR003583">
    <property type="entry name" value="Hlx-hairpin-Hlx_DNA-bd_motif"/>
</dbReference>
<evidence type="ECO:0000259" key="2">
    <source>
        <dbReference type="SMART" id="SM00278"/>
    </source>
</evidence>
<reference evidence="3" key="1">
    <citation type="submission" date="2021-11" db="EMBL/GenBank/DDBJ databases">
        <title>Description of a new species Pelosinus isolated from the bottom sediments of Lake Baikal.</title>
        <authorList>
            <person name="Zakharyuk A."/>
        </authorList>
    </citation>
    <scope>NUCLEOTIDE SEQUENCE</scope>
    <source>
        <strain evidence="3">Bkl1</strain>
    </source>
</reference>
<protein>
    <submittedName>
        <fullName evidence="3">Helix-hairpin-helix domain-containing protein</fullName>
    </submittedName>
</protein>
<evidence type="ECO:0000313" key="4">
    <source>
        <dbReference type="Proteomes" id="UP001165492"/>
    </source>
</evidence>
<feature type="domain" description="Helix-hairpin-helix DNA-binding motif class 1" evidence="2">
    <location>
        <begin position="144"/>
        <end position="163"/>
    </location>
</feature>
<sequence length="196" mass="21332">MVEQRNKLLFIVMLAILIVAGSFYSFWQKNTVAEVVSSDDVAAKNDFRQPEQSDEIFVYISGAVHKPGVFKASPNARVFDIVAMAGGLTAEADRAKTNLAQSIKDGMHIHVVDKLPVSNEHSATTGTTKTKVGNKVNINHADKSELDTLPGVGPALAERIIEYRQTNGSFTSIDELKNVPGIGSSKFVKMKEKITN</sequence>
<keyword evidence="1" id="KW-0472">Membrane</keyword>
<dbReference type="PANTHER" id="PTHR21180">
    <property type="entry name" value="ENDONUCLEASE/EXONUCLEASE/PHOSPHATASE FAMILY DOMAIN-CONTAINING PROTEIN 1"/>
    <property type="match status" value="1"/>
</dbReference>
<dbReference type="InterPro" id="IPR010994">
    <property type="entry name" value="RuvA_2-like"/>
</dbReference>
<dbReference type="NCBIfam" id="TIGR00426">
    <property type="entry name" value="competence protein ComEA helix-hairpin-helix repeat region"/>
    <property type="match status" value="1"/>
</dbReference>
<comment type="caution">
    <text evidence="3">The sequence shown here is derived from an EMBL/GenBank/DDBJ whole genome shotgun (WGS) entry which is preliminary data.</text>
</comment>
<feature type="domain" description="Helix-hairpin-helix DNA-binding motif class 1" evidence="2">
    <location>
        <begin position="174"/>
        <end position="193"/>
    </location>
</feature>
<dbReference type="Gene3D" id="1.10.150.310">
    <property type="entry name" value="Tex RuvX-like domain-like"/>
    <property type="match status" value="1"/>
</dbReference>
<dbReference type="EMBL" id="JAJHJB010000018">
    <property type="protein sequence ID" value="MCC5466421.1"/>
    <property type="molecule type" value="Genomic_DNA"/>
</dbReference>
<feature type="transmembrane region" description="Helical" evidence="1">
    <location>
        <begin position="7"/>
        <end position="27"/>
    </location>
</feature>
<dbReference type="RefSeq" id="WP_229535572.1">
    <property type="nucleotide sequence ID" value="NZ_JAJHJB010000018.1"/>
</dbReference>
<dbReference type="Gene3D" id="3.10.560.10">
    <property type="entry name" value="Outer membrane lipoprotein wza domain like"/>
    <property type="match status" value="1"/>
</dbReference>
<dbReference type="SMART" id="SM00278">
    <property type="entry name" value="HhH1"/>
    <property type="match status" value="2"/>
</dbReference>
<keyword evidence="4" id="KW-1185">Reference proteome</keyword>
<dbReference type="InterPro" id="IPR019554">
    <property type="entry name" value="Soluble_ligand-bd"/>
</dbReference>
<evidence type="ECO:0000313" key="3">
    <source>
        <dbReference type="EMBL" id="MCC5466421.1"/>
    </source>
</evidence>
<dbReference type="Pfam" id="PF12836">
    <property type="entry name" value="HHH_3"/>
    <property type="match status" value="1"/>
</dbReference>
<dbReference type="Pfam" id="PF10531">
    <property type="entry name" value="SLBB"/>
    <property type="match status" value="1"/>
</dbReference>